<dbReference type="Proteomes" id="UP001642409">
    <property type="component" value="Unassembled WGS sequence"/>
</dbReference>
<dbReference type="EMBL" id="CATOUU010001090">
    <property type="protein sequence ID" value="CAI9971383.1"/>
    <property type="molecule type" value="Genomic_DNA"/>
</dbReference>
<evidence type="ECO:0000313" key="3">
    <source>
        <dbReference type="Proteomes" id="UP001642409"/>
    </source>
</evidence>
<name>A0AA86VNG2_9EUKA</name>
<accession>A0AA86VNG2</accession>
<evidence type="ECO:0000313" key="1">
    <source>
        <dbReference type="EMBL" id="CAI9971383.1"/>
    </source>
</evidence>
<proteinExistence type="predicted"/>
<keyword evidence="3" id="KW-1185">Reference proteome</keyword>
<dbReference type="AlphaFoldDB" id="A0AA86VNG2"/>
<protein>
    <submittedName>
        <fullName evidence="2">Hypothetical_protein</fullName>
    </submittedName>
</protein>
<organism evidence="1">
    <name type="scientific">Hexamita inflata</name>
    <dbReference type="NCBI Taxonomy" id="28002"/>
    <lineage>
        <taxon>Eukaryota</taxon>
        <taxon>Metamonada</taxon>
        <taxon>Diplomonadida</taxon>
        <taxon>Hexamitidae</taxon>
        <taxon>Hexamitinae</taxon>
        <taxon>Hexamita</taxon>
    </lineage>
</organism>
<reference evidence="2 3" key="2">
    <citation type="submission" date="2024-07" db="EMBL/GenBank/DDBJ databases">
        <authorList>
            <person name="Akdeniz Z."/>
        </authorList>
    </citation>
    <scope>NUCLEOTIDE SEQUENCE [LARGE SCALE GENOMIC DNA]</scope>
</reference>
<reference evidence="1" key="1">
    <citation type="submission" date="2023-06" db="EMBL/GenBank/DDBJ databases">
        <authorList>
            <person name="Kurt Z."/>
        </authorList>
    </citation>
    <scope>NUCLEOTIDE SEQUENCE</scope>
</reference>
<dbReference type="EMBL" id="CAXDID020000034">
    <property type="protein sequence ID" value="CAL5996119.1"/>
    <property type="molecule type" value="Genomic_DNA"/>
</dbReference>
<gene>
    <name evidence="2" type="ORF">HINF_LOCUS14571</name>
    <name evidence="1" type="ORF">HINF_LOCUS59028</name>
</gene>
<evidence type="ECO:0000313" key="2">
    <source>
        <dbReference type="EMBL" id="CAL5996119.1"/>
    </source>
</evidence>
<comment type="caution">
    <text evidence="1">The sequence shown here is derived from an EMBL/GenBank/DDBJ whole genome shotgun (WGS) entry which is preliminary data.</text>
</comment>
<sequence length="535" mass="62816">MRYRQIKSSPGILAYPTQLTTLPVFKTKTVTIQKEQTQIRRPELPAPIPMSQNLRYRKVNPLTRKNIFEFKDQIEITNTTQSQIEQQSTELQVNFEPIQQYKNFNTQIHEHTLRFLFEPKLYSSQMQTNTKQYISILVQHRLFIKNYPQSKRNNLQTQNETEFPHVLVFRSFNKTPINQKITQTSKLNCKQTKNSSIPQRNINSNKLYIEPKLGNRINLNNSIKKEQNTNSYKTYLEQATQAINVNNIIIDHYQIQQQASNQKLQRIFIAPKDPKTAFVLKQVQWKPMETVFRKEETVIVTRITHDQKAKHKHIIYARDLRTRPQPEITLQESIITPLINILNIKCSRIDNKIVDQLMIKCQNQVVCRECMYGIKLLKDNGESSQSMSELDALKSRESQTILGMLEKQPTEDQNQLKLVVLNNQSIEEQAHNQQVDIDQNILQTDILSCSNEQSEEHILDQTLDIENKAYSNQQNSLIEQLDYIIITLQYSEIDLELLQQITPTQITLTQDNYYKLEIKESNEDTQKDPEEIENQ</sequence>